<evidence type="ECO:0000313" key="2">
    <source>
        <dbReference type="Proteomes" id="UP001234202"/>
    </source>
</evidence>
<evidence type="ECO:0000313" key="1">
    <source>
        <dbReference type="EMBL" id="KAJ9127959.1"/>
    </source>
</evidence>
<organism evidence="1 2">
    <name type="scientific">Naganishia onofrii</name>
    <dbReference type="NCBI Taxonomy" id="1851511"/>
    <lineage>
        <taxon>Eukaryota</taxon>
        <taxon>Fungi</taxon>
        <taxon>Dikarya</taxon>
        <taxon>Basidiomycota</taxon>
        <taxon>Agaricomycotina</taxon>
        <taxon>Tremellomycetes</taxon>
        <taxon>Filobasidiales</taxon>
        <taxon>Filobasidiaceae</taxon>
        <taxon>Naganishia</taxon>
    </lineage>
</organism>
<accession>A0ACC2XVA0</accession>
<reference evidence="1" key="1">
    <citation type="submission" date="2023-04" db="EMBL/GenBank/DDBJ databases">
        <title>Draft Genome sequencing of Naganishia species isolated from polar environments using Oxford Nanopore Technology.</title>
        <authorList>
            <person name="Leo P."/>
            <person name="Venkateswaran K."/>
        </authorList>
    </citation>
    <scope>NUCLEOTIDE SEQUENCE</scope>
    <source>
        <strain evidence="1">DBVPG 5303</strain>
    </source>
</reference>
<name>A0ACC2XVA0_9TREE</name>
<dbReference type="EMBL" id="JASBWV010000001">
    <property type="protein sequence ID" value="KAJ9127959.1"/>
    <property type="molecule type" value="Genomic_DNA"/>
</dbReference>
<gene>
    <name evidence="1" type="ORF">QFC24_000245</name>
</gene>
<protein>
    <submittedName>
        <fullName evidence="1">Uncharacterized protein</fullName>
    </submittedName>
</protein>
<proteinExistence type="predicted"/>
<comment type="caution">
    <text evidence="1">The sequence shown here is derived from an EMBL/GenBank/DDBJ whole genome shotgun (WGS) entry which is preliminary data.</text>
</comment>
<dbReference type="Proteomes" id="UP001234202">
    <property type="component" value="Unassembled WGS sequence"/>
</dbReference>
<sequence length="245" mass="27014">MTRFPSICLVLASSALLLAATLQSVNAYDRSYDYPLGRALNRDLRKRDDYVGFDDPQANGGSMLSISADLGEPLNAILSVESDPRALKISTDKGGFLNYMLSTQLGEECFGQHMGGSQQANLGDGKGFVDEIEVLRWNYGNQWYGTCLETFNGGNHLRYWRQNTTVSEELSLSKNHMIIQNGHNLGRDYMVGNLTSQPTVISTLDLKDGTTFVGSSSWANYTYETSVRCTSGLLKNSTEGINHPE</sequence>
<keyword evidence="2" id="KW-1185">Reference proteome</keyword>